<keyword evidence="2 3" id="KW-0539">Nucleus</keyword>
<dbReference type="SMART" id="SM00339">
    <property type="entry name" value="FH"/>
    <property type="match status" value="1"/>
</dbReference>
<dbReference type="GO" id="GO:0000978">
    <property type="term" value="F:RNA polymerase II cis-regulatory region sequence-specific DNA binding"/>
    <property type="evidence" value="ECO:0007669"/>
    <property type="project" value="TreeGrafter"/>
</dbReference>
<protein>
    <submittedName>
        <fullName evidence="6">Forkhead box protein L1</fullName>
    </submittedName>
</protein>
<dbReference type="PROSITE" id="PS00658">
    <property type="entry name" value="FORK_HEAD_2"/>
    <property type="match status" value="1"/>
</dbReference>
<dbReference type="Gene3D" id="1.10.10.10">
    <property type="entry name" value="Winged helix-like DNA-binding domain superfamily/Winged helix DNA-binding domain"/>
    <property type="match status" value="1"/>
</dbReference>
<dbReference type="PRINTS" id="PR00053">
    <property type="entry name" value="FORKHEAD"/>
</dbReference>
<evidence type="ECO:0000313" key="7">
    <source>
        <dbReference type="Proteomes" id="UP000683360"/>
    </source>
</evidence>
<dbReference type="EMBL" id="CAJPWZ010000664">
    <property type="protein sequence ID" value="CAG2198062.1"/>
    <property type="molecule type" value="Genomic_DNA"/>
</dbReference>
<name>A0A8S3QQZ2_MYTED</name>
<dbReference type="SUPFAM" id="SSF46785">
    <property type="entry name" value="Winged helix' DNA-binding domain"/>
    <property type="match status" value="1"/>
</dbReference>
<dbReference type="GO" id="GO:0000981">
    <property type="term" value="F:DNA-binding transcription factor activity, RNA polymerase II-specific"/>
    <property type="evidence" value="ECO:0007669"/>
    <property type="project" value="TreeGrafter"/>
</dbReference>
<accession>A0A8S3QQZ2</accession>
<dbReference type="OrthoDB" id="5954824at2759"/>
<feature type="region of interest" description="Disordered" evidence="4">
    <location>
        <begin position="17"/>
        <end position="45"/>
    </location>
</feature>
<evidence type="ECO:0000256" key="3">
    <source>
        <dbReference type="PROSITE-ProRule" id="PRU00089"/>
    </source>
</evidence>
<evidence type="ECO:0000256" key="1">
    <source>
        <dbReference type="ARBA" id="ARBA00023125"/>
    </source>
</evidence>
<keyword evidence="1 3" id="KW-0238">DNA-binding</keyword>
<dbReference type="Proteomes" id="UP000683360">
    <property type="component" value="Unassembled WGS sequence"/>
</dbReference>
<dbReference type="InterPro" id="IPR030456">
    <property type="entry name" value="TF_fork_head_CS_2"/>
</dbReference>
<evidence type="ECO:0000313" key="6">
    <source>
        <dbReference type="EMBL" id="CAG2198062.1"/>
    </source>
</evidence>
<feature type="domain" description="Fork-head" evidence="5">
    <location>
        <begin position="75"/>
        <end position="167"/>
    </location>
</feature>
<comment type="subcellular location">
    <subcellularLocation>
        <location evidence="3">Nucleus</location>
    </subcellularLocation>
</comment>
<gene>
    <name evidence="6" type="ORF">MEDL_12883</name>
</gene>
<dbReference type="InterPro" id="IPR050211">
    <property type="entry name" value="FOX_domain-containing"/>
</dbReference>
<dbReference type="InterPro" id="IPR047519">
    <property type="entry name" value="FH_FOXQ2-like"/>
</dbReference>
<evidence type="ECO:0000256" key="4">
    <source>
        <dbReference type="SAM" id="MobiDB-lite"/>
    </source>
</evidence>
<organism evidence="6 7">
    <name type="scientific">Mytilus edulis</name>
    <name type="common">Blue mussel</name>
    <dbReference type="NCBI Taxonomy" id="6550"/>
    <lineage>
        <taxon>Eukaryota</taxon>
        <taxon>Metazoa</taxon>
        <taxon>Spiralia</taxon>
        <taxon>Lophotrochozoa</taxon>
        <taxon>Mollusca</taxon>
        <taxon>Bivalvia</taxon>
        <taxon>Autobranchia</taxon>
        <taxon>Pteriomorphia</taxon>
        <taxon>Mytilida</taxon>
        <taxon>Mytiloidea</taxon>
        <taxon>Mytilidae</taxon>
        <taxon>Mytilinae</taxon>
        <taxon>Mytilus</taxon>
    </lineage>
</organism>
<evidence type="ECO:0000256" key="2">
    <source>
        <dbReference type="ARBA" id="ARBA00023242"/>
    </source>
</evidence>
<comment type="caution">
    <text evidence="6">The sequence shown here is derived from an EMBL/GenBank/DDBJ whole genome shotgun (WGS) entry which is preliminary data.</text>
</comment>
<sequence>MNNSQFSIRHLNKEDTERVKRYSFSSESTEVWKPSLCTSESESSYSDSDESVAQVWLSFDRSIENGLSFSDTNEQPTHSYVALISRAILSTPNKKMLLNDIYQYIMDTFPFYNNNEKAWRNSIRHNLSINECFVKIGRSDKGKGNYWSIRSVCLEDFAKGDYRRRNTRRRARKTSVKAADYPSYEFCTRNSYEYVPMTLSQTGFCPYYVKGSLTHTNPQNQHHNQLISQSPLSTFGMTKTQLPVVMHSFGSDSLFPVSQSSSEGVSFNSQSTYHTTASLRPSFKSAFYSSCQMHEDNFL</sequence>
<dbReference type="Pfam" id="PF00250">
    <property type="entry name" value="Forkhead"/>
    <property type="match status" value="1"/>
</dbReference>
<evidence type="ECO:0000259" key="5">
    <source>
        <dbReference type="PROSITE" id="PS50039"/>
    </source>
</evidence>
<dbReference type="PANTHER" id="PTHR11829:SF142">
    <property type="entry name" value="FORK-HEAD DOMAIN-CONTAINING PROTEIN"/>
    <property type="match status" value="1"/>
</dbReference>
<keyword evidence="7" id="KW-1185">Reference proteome</keyword>
<dbReference type="GO" id="GO:0009653">
    <property type="term" value="P:anatomical structure morphogenesis"/>
    <property type="evidence" value="ECO:0007669"/>
    <property type="project" value="TreeGrafter"/>
</dbReference>
<dbReference type="InterPro" id="IPR036390">
    <property type="entry name" value="WH_DNA-bd_sf"/>
</dbReference>
<proteinExistence type="predicted"/>
<dbReference type="GO" id="GO:0030154">
    <property type="term" value="P:cell differentiation"/>
    <property type="evidence" value="ECO:0007669"/>
    <property type="project" value="TreeGrafter"/>
</dbReference>
<dbReference type="InterPro" id="IPR036388">
    <property type="entry name" value="WH-like_DNA-bd_sf"/>
</dbReference>
<dbReference type="FunFam" id="1.10.10.10:FF:000135">
    <property type="entry name" value="forkhead box protein G1"/>
    <property type="match status" value="1"/>
</dbReference>
<dbReference type="GO" id="GO:0005634">
    <property type="term" value="C:nucleus"/>
    <property type="evidence" value="ECO:0007669"/>
    <property type="project" value="UniProtKB-SubCell"/>
</dbReference>
<dbReference type="InterPro" id="IPR001766">
    <property type="entry name" value="Fork_head_dom"/>
</dbReference>
<feature type="DNA-binding region" description="Fork-head" evidence="3">
    <location>
        <begin position="75"/>
        <end position="167"/>
    </location>
</feature>
<dbReference type="CDD" id="cd20035">
    <property type="entry name" value="FH_FOXQ2-like"/>
    <property type="match status" value="1"/>
</dbReference>
<reference evidence="6" key="1">
    <citation type="submission" date="2021-03" db="EMBL/GenBank/DDBJ databases">
        <authorList>
            <person name="Bekaert M."/>
        </authorList>
    </citation>
    <scope>NUCLEOTIDE SEQUENCE</scope>
</reference>
<dbReference type="PANTHER" id="PTHR11829">
    <property type="entry name" value="FORKHEAD BOX PROTEIN"/>
    <property type="match status" value="1"/>
</dbReference>
<dbReference type="AlphaFoldDB" id="A0A8S3QQZ2"/>
<dbReference type="PROSITE" id="PS50039">
    <property type="entry name" value="FORK_HEAD_3"/>
    <property type="match status" value="1"/>
</dbReference>